<dbReference type="AlphaFoldDB" id="A0AAE8TZH5"/>
<keyword evidence="1" id="KW-0614">Plasmid</keyword>
<accession>A0AAE8TZH5</accession>
<comment type="caution">
    <text evidence="1">The sequence shown here is derived from an EMBL/GenBank/DDBJ whole genome shotgun (WGS) entry which is preliminary data.</text>
</comment>
<dbReference type="Proteomes" id="UP000291892">
    <property type="component" value="Unassembled WGS sequence"/>
</dbReference>
<dbReference type="PANTHER" id="PTHR33803:SF3">
    <property type="entry name" value="BLL1974 PROTEIN"/>
    <property type="match status" value="1"/>
</dbReference>
<name>A0AAE8TZH5_9HYPH</name>
<feature type="non-terminal residue" evidence="1">
    <location>
        <position position="1"/>
    </location>
</feature>
<geneLocation type="plasmid" evidence="1">
    <name>pSM42_Rh02_Rh04</name>
</geneLocation>
<protein>
    <submittedName>
        <fullName evidence="1">IS5/IS1182 family transposase</fullName>
    </submittedName>
</protein>
<organism evidence="1 2">
    <name type="scientific">Rhizobium ruizarguesonis</name>
    <dbReference type="NCBI Taxonomy" id="2081791"/>
    <lineage>
        <taxon>Bacteria</taxon>
        <taxon>Pseudomonadati</taxon>
        <taxon>Pseudomonadota</taxon>
        <taxon>Alphaproteobacteria</taxon>
        <taxon>Hyphomicrobiales</taxon>
        <taxon>Rhizobiaceae</taxon>
        <taxon>Rhizobium/Agrobacterium group</taxon>
        <taxon>Rhizobium</taxon>
    </lineage>
</organism>
<reference evidence="1 2" key="1">
    <citation type="submission" date="2019-02" db="EMBL/GenBank/DDBJ databases">
        <title>The genomic architecture of introgression among sibling species of bacteria.</title>
        <authorList>
            <person name="Cavassim M.I.A."/>
            <person name="Moeskjaer S."/>
            <person name="Moslemi C."/>
            <person name="Fields B."/>
            <person name="Bachmann A."/>
            <person name="Vilhjalmsson B."/>
            <person name="Schierup M.H."/>
            <person name="Young J.P.W."/>
            <person name="Andersen S.U."/>
        </authorList>
    </citation>
    <scope>NUCLEOTIDE SEQUENCE [LARGE SCALE GENOMIC DNA]</scope>
    <source>
        <strain evidence="1 2">SM42</strain>
        <plasmid evidence="1">pSM42_Rh02_Rh04</plasmid>
    </source>
</reference>
<gene>
    <name evidence="1" type="ORF">ELG94_30235</name>
</gene>
<evidence type="ECO:0000313" key="1">
    <source>
        <dbReference type="EMBL" id="TBF05029.1"/>
    </source>
</evidence>
<dbReference type="EMBL" id="SIKX01000003">
    <property type="protein sequence ID" value="TBF05029.1"/>
    <property type="molecule type" value="Genomic_DNA"/>
</dbReference>
<dbReference type="PANTHER" id="PTHR33803">
    <property type="entry name" value="IS1478 TRANSPOSASE"/>
    <property type="match status" value="1"/>
</dbReference>
<sequence length="126" mass="14227">HRWYPDRIYVEEYRGHDYTGSASVMIAGSRCGLTPIMRRELKRRSAIEPTIGHMKTDVTDGRLDRNFLLGHDGDTINALLVGLGHNLRLILAKLALWRAFIRAALNVLMAKSDTSPDLPTARRSMI</sequence>
<evidence type="ECO:0000313" key="2">
    <source>
        <dbReference type="Proteomes" id="UP000291892"/>
    </source>
</evidence>
<proteinExistence type="predicted"/>